<feature type="region of interest" description="Disordered" evidence="1">
    <location>
        <begin position="1"/>
        <end position="23"/>
    </location>
</feature>
<dbReference type="SUPFAM" id="SSF52980">
    <property type="entry name" value="Restriction endonuclease-like"/>
    <property type="match status" value="1"/>
</dbReference>
<dbReference type="eggNOG" id="COG4636">
    <property type="taxonomic scope" value="Bacteria"/>
</dbReference>
<dbReference type="PANTHER" id="PTHR35400:SF3">
    <property type="entry name" value="SLL1072 PROTEIN"/>
    <property type="match status" value="1"/>
</dbReference>
<dbReference type="PANTHER" id="PTHR35400">
    <property type="entry name" value="SLR1083 PROTEIN"/>
    <property type="match status" value="1"/>
</dbReference>
<dbReference type="Proteomes" id="UP000008366">
    <property type="component" value="Unassembled WGS sequence"/>
</dbReference>
<dbReference type="Pfam" id="PF05685">
    <property type="entry name" value="Uma2"/>
    <property type="match status" value="1"/>
</dbReference>
<evidence type="ECO:0000256" key="1">
    <source>
        <dbReference type="SAM" id="MobiDB-lite"/>
    </source>
</evidence>
<protein>
    <recommendedName>
        <fullName evidence="2">Putative restriction endonuclease domain-containing protein</fullName>
    </recommendedName>
</protein>
<keyword evidence="4" id="KW-1185">Reference proteome</keyword>
<dbReference type="OrthoDB" id="9799703at2"/>
<dbReference type="AlphaFoldDB" id="K6VJN5"/>
<dbReference type="RefSeq" id="WP_006592960.1">
    <property type="nucleotide sequence ID" value="NZ_BAHD01000039.1"/>
</dbReference>
<dbReference type="CDD" id="cd06260">
    <property type="entry name" value="DUF820-like"/>
    <property type="match status" value="1"/>
</dbReference>
<evidence type="ECO:0000313" key="4">
    <source>
        <dbReference type="Proteomes" id="UP000008366"/>
    </source>
</evidence>
<gene>
    <name evidence="3" type="ORF">KILIM_039_00020</name>
</gene>
<dbReference type="InterPro" id="IPR011335">
    <property type="entry name" value="Restrct_endonuc-II-like"/>
</dbReference>
<evidence type="ECO:0000259" key="2">
    <source>
        <dbReference type="Pfam" id="PF05685"/>
    </source>
</evidence>
<comment type="caution">
    <text evidence="3">The sequence shown here is derived from an EMBL/GenBank/DDBJ whole genome shotgun (WGS) entry which is preliminary data.</text>
</comment>
<dbReference type="InterPro" id="IPR012296">
    <property type="entry name" value="Nuclease_put_TT1808"/>
</dbReference>
<evidence type="ECO:0000313" key="3">
    <source>
        <dbReference type="EMBL" id="GAB96428.1"/>
    </source>
</evidence>
<sequence length="200" mass="22766">MTMTVRESTLDPAPQRSPEPIPAEPMTWEQWLAFDPDNDTRYELVQGVPVMTRPKSALNAWAAERLTQQLAAAGIEFRWLRHGGIEIQRDPKPTGREADLLVVRKESLRDTSYFSGDEVVLAVECVSAGSSDERDWVTKREEYARVGVNAYLVVDRVRGQLVLFDRIVDGMYSRRQDADPEVTLELGEHRIAVRLDQLLE</sequence>
<feature type="domain" description="Putative restriction endonuclease" evidence="2">
    <location>
        <begin position="28"/>
        <end position="185"/>
    </location>
</feature>
<organism evidence="3 4">
    <name type="scientific">Kineosphaera limosa NBRC 100340</name>
    <dbReference type="NCBI Taxonomy" id="1184609"/>
    <lineage>
        <taxon>Bacteria</taxon>
        <taxon>Bacillati</taxon>
        <taxon>Actinomycetota</taxon>
        <taxon>Actinomycetes</taxon>
        <taxon>Micrococcales</taxon>
        <taxon>Dermatophilaceae</taxon>
        <taxon>Kineosphaera</taxon>
    </lineage>
</organism>
<name>K6VJN5_9MICO</name>
<dbReference type="STRING" id="1184609.KILIM_039_00020"/>
<dbReference type="InterPro" id="IPR008538">
    <property type="entry name" value="Uma2"/>
</dbReference>
<dbReference type="Gene3D" id="3.90.1570.10">
    <property type="entry name" value="tt1808, chain A"/>
    <property type="match status" value="1"/>
</dbReference>
<accession>K6VJN5</accession>
<dbReference type="EMBL" id="BAHD01000039">
    <property type="protein sequence ID" value="GAB96428.1"/>
    <property type="molecule type" value="Genomic_DNA"/>
</dbReference>
<proteinExistence type="predicted"/>
<reference evidence="3 4" key="1">
    <citation type="submission" date="2012-08" db="EMBL/GenBank/DDBJ databases">
        <title>Whole genome shotgun sequence of Kineosphaera limosa NBRC 100340.</title>
        <authorList>
            <person name="Yoshida I."/>
            <person name="Isaki S."/>
            <person name="Hosoyama A."/>
            <person name="Tsuchikane K."/>
            <person name="Katsumata H."/>
            <person name="Ando Y."/>
            <person name="Ohji S."/>
            <person name="Hamada M."/>
            <person name="Tamura T."/>
            <person name="Yamazoe A."/>
            <person name="Yamazaki S."/>
            <person name="Fujita N."/>
        </authorList>
    </citation>
    <scope>NUCLEOTIDE SEQUENCE [LARGE SCALE GENOMIC DNA]</scope>
    <source>
        <strain evidence="3 4">NBRC 100340</strain>
    </source>
</reference>